<dbReference type="PANTHER" id="PTHR13947">
    <property type="entry name" value="GNAT FAMILY N-ACETYLTRANSFERASE"/>
    <property type="match status" value="1"/>
</dbReference>
<dbReference type="PANTHER" id="PTHR13947:SF37">
    <property type="entry name" value="LD18367P"/>
    <property type="match status" value="1"/>
</dbReference>
<dbReference type="RefSeq" id="WP_154309097.1">
    <property type="nucleotide sequence ID" value="NZ_WKKI01000040.1"/>
</dbReference>
<dbReference type="Pfam" id="PF00583">
    <property type="entry name" value="Acetyltransf_1"/>
    <property type="match status" value="1"/>
</dbReference>
<dbReference type="CDD" id="cd04301">
    <property type="entry name" value="NAT_SF"/>
    <property type="match status" value="1"/>
</dbReference>
<gene>
    <name evidence="3" type="ORF">GJU40_15935</name>
</gene>
<feature type="domain" description="N-acetyltransferase" evidence="2">
    <location>
        <begin position="1"/>
        <end position="167"/>
    </location>
</feature>
<organism evidence="3 4">
    <name type="scientific">Metabacillus lacus</name>
    <dbReference type="NCBI Taxonomy" id="1983721"/>
    <lineage>
        <taxon>Bacteria</taxon>
        <taxon>Bacillati</taxon>
        <taxon>Bacillota</taxon>
        <taxon>Bacilli</taxon>
        <taxon>Bacillales</taxon>
        <taxon>Bacillaceae</taxon>
        <taxon>Metabacillus</taxon>
    </lineage>
</organism>
<name>A0A7X2J2Z7_9BACI</name>
<keyword evidence="1 3" id="KW-0808">Transferase</keyword>
<dbReference type="InterPro" id="IPR050769">
    <property type="entry name" value="NAT_camello-type"/>
</dbReference>
<reference evidence="3 4" key="1">
    <citation type="submission" date="2019-11" db="EMBL/GenBank/DDBJ databases">
        <title>Bacillus lacus genome.</title>
        <authorList>
            <person name="Allen C.J."/>
            <person name="Newman J.D."/>
        </authorList>
    </citation>
    <scope>NUCLEOTIDE SEQUENCE [LARGE SCALE GENOMIC DNA]</scope>
    <source>
        <strain evidence="3 4">KCTC 33946</strain>
    </source>
</reference>
<proteinExistence type="predicted"/>
<dbReference type="PROSITE" id="PS51186">
    <property type="entry name" value="GNAT"/>
    <property type="match status" value="1"/>
</dbReference>
<dbReference type="EMBL" id="WKKI01000040">
    <property type="protein sequence ID" value="MRX73633.1"/>
    <property type="molecule type" value="Genomic_DNA"/>
</dbReference>
<dbReference type="SUPFAM" id="SSF55729">
    <property type="entry name" value="Acyl-CoA N-acyltransferases (Nat)"/>
    <property type="match status" value="1"/>
</dbReference>
<dbReference type="GO" id="GO:0008080">
    <property type="term" value="F:N-acetyltransferase activity"/>
    <property type="evidence" value="ECO:0007669"/>
    <property type="project" value="InterPro"/>
</dbReference>
<accession>A0A7X2J2Z7</accession>
<dbReference type="OrthoDB" id="9803233at2"/>
<dbReference type="InterPro" id="IPR000182">
    <property type="entry name" value="GNAT_dom"/>
</dbReference>
<evidence type="ECO:0000256" key="1">
    <source>
        <dbReference type="ARBA" id="ARBA00022679"/>
    </source>
</evidence>
<protein>
    <submittedName>
        <fullName evidence="3">GNAT family N-acetyltransferase</fullName>
    </submittedName>
</protein>
<dbReference type="Proteomes" id="UP000448867">
    <property type="component" value="Unassembled WGS sequence"/>
</dbReference>
<evidence type="ECO:0000313" key="3">
    <source>
        <dbReference type="EMBL" id="MRX73633.1"/>
    </source>
</evidence>
<evidence type="ECO:0000259" key="2">
    <source>
        <dbReference type="PROSITE" id="PS51186"/>
    </source>
</evidence>
<sequence>MIIRNAKAEETTFIRDQRLKAYEDYASKLPQAHWNALKSSILSEADLQDGVEIIAAEIDGNVAGSVVLFPPKIRAYEGFGEELAHSEIRMLAVEPSVRGKGVASALVTECINRTKLKGLRYIGLHTGEFMENAIKLYEQLGFVRIPEHDFEPANDGIIVKAYRLELN</sequence>
<evidence type="ECO:0000313" key="4">
    <source>
        <dbReference type="Proteomes" id="UP000448867"/>
    </source>
</evidence>
<dbReference type="AlphaFoldDB" id="A0A7X2J2Z7"/>
<dbReference type="Gene3D" id="3.40.630.30">
    <property type="match status" value="1"/>
</dbReference>
<keyword evidence="4" id="KW-1185">Reference proteome</keyword>
<comment type="caution">
    <text evidence="3">The sequence shown here is derived from an EMBL/GenBank/DDBJ whole genome shotgun (WGS) entry which is preliminary data.</text>
</comment>
<dbReference type="InterPro" id="IPR016181">
    <property type="entry name" value="Acyl_CoA_acyltransferase"/>
</dbReference>